<organism evidence="1 2">
    <name type="scientific">Mycena indigotica</name>
    <dbReference type="NCBI Taxonomy" id="2126181"/>
    <lineage>
        <taxon>Eukaryota</taxon>
        <taxon>Fungi</taxon>
        <taxon>Dikarya</taxon>
        <taxon>Basidiomycota</taxon>
        <taxon>Agaricomycotina</taxon>
        <taxon>Agaricomycetes</taxon>
        <taxon>Agaricomycetidae</taxon>
        <taxon>Agaricales</taxon>
        <taxon>Marasmiineae</taxon>
        <taxon>Mycenaceae</taxon>
        <taxon>Mycena</taxon>
    </lineage>
</organism>
<dbReference type="Proteomes" id="UP000636479">
    <property type="component" value="Unassembled WGS sequence"/>
</dbReference>
<evidence type="ECO:0008006" key="3">
    <source>
        <dbReference type="Google" id="ProtNLM"/>
    </source>
</evidence>
<dbReference type="OrthoDB" id="3543113at2759"/>
<dbReference type="AlphaFoldDB" id="A0A8H6SEC1"/>
<keyword evidence="2" id="KW-1185">Reference proteome</keyword>
<dbReference type="GeneID" id="59348235"/>
<accession>A0A8H6SEC1</accession>
<evidence type="ECO:0000313" key="2">
    <source>
        <dbReference type="Proteomes" id="UP000636479"/>
    </source>
</evidence>
<dbReference type="RefSeq" id="XP_037217131.1">
    <property type="nucleotide sequence ID" value="XM_037365719.1"/>
</dbReference>
<name>A0A8H6SEC1_9AGAR</name>
<proteinExistence type="predicted"/>
<comment type="caution">
    <text evidence="1">The sequence shown here is derived from an EMBL/GenBank/DDBJ whole genome shotgun (WGS) entry which is preliminary data.</text>
</comment>
<evidence type="ECO:0000313" key="1">
    <source>
        <dbReference type="EMBL" id="KAF7296772.1"/>
    </source>
</evidence>
<protein>
    <recommendedName>
        <fullName evidence="3">F-box domain-containing protein</fullName>
    </recommendedName>
</protein>
<dbReference type="Gene3D" id="3.80.10.10">
    <property type="entry name" value="Ribonuclease Inhibitor"/>
    <property type="match status" value="1"/>
</dbReference>
<dbReference type="EMBL" id="JACAZF010000008">
    <property type="protein sequence ID" value="KAF7296772.1"/>
    <property type="molecule type" value="Genomic_DNA"/>
</dbReference>
<gene>
    <name evidence="1" type="ORF">MIND_00907900</name>
</gene>
<reference evidence="1" key="1">
    <citation type="submission" date="2020-05" db="EMBL/GenBank/DDBJ databases">
        <title>Mycena genomes resolve the evolution of fungal bioluminescence.</title>
        <authorList>
            <person name="Tsai I.J."/>
        </authorList>
    </citation>
    <scope>NUCLEOTIDE SEQUENCE</scope>
    <source>
        <strain evidence="1">171206Taipei</strain>
    </source>
</reference>
<sequence length="607" mass="67368">MHRVLETAELVGLICSELSAADDKKSLARLARTSRDFTEQALDALWFSQHTIFNLIKLLPSDFWRLDANSRVVFRRPPNDNDFVTFHRYVPRIRVLSCSLHCMGPHLVLINLRNAHQGLWEMFRAPIFPNLRELVWNVPDNECGSQWLTVFLGPLLRSIRISFPDADSGAIRALNRSPNLGSLTQCELFSARAYPPAMEHISNLIPQLQAAKDLVIANLNVAAVQALGQLKHLETLDIFLPSAAHAPYKSVPEHSLPFPLLRQLKVSVDKSCGGDVLQLLDLFRSWEGGSAPLEVVEITVFEEIPSPVDLKDIFGLLVDRCEPTSLQNVELLVLADTTVIRQSMVSPHIGTSLHPLLRATNICHLDIGLPFGVDVDDVFLADAAQSWPFLTSLRLTCSALDSETSVNGVRPPSIPPPQFPGPRATLLGLDALARSCAYLTDLTLAVDTTIPAPESWPDFGILGSTLPAADGTAWPERNCCPLRSFDTENSRIANSLAVGWFLGVTFPELQRVLTPHKMPLEFFLTEAVATDSEQEAQIRALYMEYGHRWEEAMNVVSRTDEIIALGIHSYAELNTRLEWVVSQLQPAVAFRLAAGEPECQYTCTQKP</sequence>
<dbReference type="InterPro" id="IPR032675">
    <property type="entry name" value="LRR_dom_sf"/>
</dbReference>